<feature type="repeat" description="NHL" evidence="2">
    <location>
        <begin position="388"/>
        <end position="431"/>
    </location>
</feature>
<dbReference type="Gene3D" id="2.120.10.30">
    <property type="entry name" value="TolB, C-terminal domain"/>
    <property type="match status" value="1"/>
</dbReference>
<dbReference type="EMBL" id="CP046173">
    <property type="protein sequence ID" value="QIS23521.1"/>
    <property type="molecule type" value="Genomic_DNA"/>
</dbReference>
<proteinExistence type="predicted"/>
<dbReference type="PANTHER" id="PTHR46388">
    <property type="entry name" value="NHL REPEAT-CONTAINING PROTEIN 2"/>
    <property type="match status" value="1"/>
</dbReference>
<evidence type="ECO:0000256" key="1">
    <source>
        <dbReference type="ARBA" id="ARBA00022737"/>
    </source>
</evidence>
<dbReference type="PROSITE" id="PS51125">
    <property type="entry name" value="NHL"/>
    <property type="match status" value="2"/>
</dbReference>
<dbReference type="AlphaFoldDB" id="A0A6G9ZDP4"/>
<organism evidence="4 5">
    <name type="scientific">Nocardia terpenica</name>
    <dbReference type="NCBI Taxonomy" id="455432"/>
    <lineage>
        <taxon>Bacteria</taxon>
        <taxon>Bacillati</taxon>
        <taxon>Actinomycetota</taxon>
        <taxon>Actinomycetes</taxon>
        <taxon>Mycobacteriales</taxon>
        <taxon>Nocardiaceae</taxon>
        <taxon>Nocardia</taxon>
    </lineage>
</organism>
<keyword evidence="1" id="KW-0677">Repeat</keyword>
<name>A0A6G9ZDP4_9NOCA</name>
<dbReference type="InterPro" id="IPR011042">
    <property type="entry name" value="6-blade_b-propeller_TolB-like"/>
</dbReference>
<evidence type="ECO:0000313" key="4">
    <source>
        <dbReference type="EMBL" id="QIS23521.1"/>
    </source>
</evidence>
<reference evidence="4 5" key="1">
    <citation type="journal article" date="2019" name="ACS Chem. Biol.">
        <title>Identification and Mobilization of a Cryptic Antibiotic Biosynthesis Gene Locus from a Human-Pathogenic Nocardia Isolate.</title>
        <authorList>
            <person name="Herisse M."/>
            <person name="Ishida K."/>
            <person name="Porter J.L."/>
            <person name="Howden B."/>
            <person name="Hertweck C."/>
            <person name="Stinear T.P."/>
            <person name="Pidot S.J."/>
        </authorList>
    </citation>
    <scope>NUCLEOTIDE SEQUENCE [LARGE SCALE GENOMIC DNA]</scope>
    <source>
        <strain evidence="4 5">AUSMDU00012715</strain>
    </source>
</reference>
<dbReference type="Proteomes" id="UP000500953">
    <property type="component" value="Chromosome"/>
</dbReference>
<dbReference type="PANTHER" id="PTHR46388:SF2">
    <property type="entry name" value="NHL REPEAT-CONTAINING PROTEIN 2"/>
    <property type="match status" value="1"/>
</dbReference>
<accession>A0A6G9ZDP4</accession>
<dbReference type="SUPFAM" id="SSF63829">
    <property type="entry name" value="Calcium-dependent phosphotriesterase"/>
    <property type="match status" value="1"/>
</dbReference>
<dbReference type="RefSeq" id="WP_167490854.1">
    <property type="nucleotide sequence ID" value="NZ_CP046173.1"/>
</dbReference>
<gene>
    <name evidence="4" type="ORF">F6W96_39750</name>
</gene>
<evidence type="ECO:0008006" key="6">
    <source>
        <dbReference type="Google" id="ProtNLM"/>
    </source>
</evidence>
<evidence type="ECO:0000256" key="2">
    <source>
        <dbReference type="PROSITE-ProRule" id="PRU00504"/>
    </source>
</evidence>
<dbReference type="InterPro" id="IPR015943">
    <property type="entry name" value="WD40/YVTN_repeat-like_dom_sf"/>
</dbReference>
<evidence type="ECO:0000313" key="5">
    <source>
        <dbReference type="Proteomes" id="UP000500953"/>
    </source>
</evidence>
<sequence length="509" mass="53498">MSTELWPSLPTSLSADPVLVAFADALQQLVLPPRQALDALPRHLSAQGAPQGWLRWLCEAFGMRTEPDWDSARLRAALREGPLLAGTRGTADALCREALLVHGCVLGLADPGRVEASGGSRMQASSLARNRHLEVHARATAPQLPALHRLVAAHCPAWLPFTLAATTADTRAAEEIPLDGVDGVLAGPGGEVYVWQENPAVYAVWLVDPGTGSAARLAGTGDKGTGGNGKPAPETKIGQVRGLALGTEAQVILSTGHQLRHIDTTGDLTTLPVPGPRWRGYPRGMVMHPDGTLFVAEDSQAGSPSRVYAIDPSFTRIEIVAGPALRGSRDTDDADSQARAVSLNRPHHLALDAVGGTLYIADTGNHRVLALDLHRRTLTTVAGTGTAGAGPDGEPATQSPLDQPWSVATAADGRLFISEHGNHRVRVVDPDGRIRTVAGSLERTDHDDGDGRTATEALLRSPTGVSVDDRRGVLYITESSPGRVRQVDLASGIITAFAGAQHTPARAAP</sequence>
<dbReference type="Pfam" id="PF01436">
    <property type="entry name" value="NHL"/>
    <property type="match status" value="2"/>
</dbReference>
<dbReference type="Gene3D" id="2.130.10.10">
    <property type="entry name" value="YVTN repeat-like/Quinoprotein amine dehydrogenase"/>
    <property type="match status" value="1"/>
</dbReference>
<protein>
    <recommendedName>
        <fullName evidence="6">SMP-30/Gluconolactonase/LRE-like region domain-containing protein</fullName>
    </recommendedName>
</protein>
<feature type="repeat" description="NHL" evidence="2">
    <location>
        <begin position="343"/>
        <end position="374"/>
    </location>
</feature>
<dbReference type="Gene3D" id="2.40.10.500">
    <property type="match status" value="1"/>
</dbReference>
<dbReference type="InterPro" id="IPR001258">
    <property type="entry name" value="NHL_repeat"/>
</dbReference>
<feature type="region of interest" description="Disordered" evidence="3">
    <location>
        <begin position="382"/>
        <end position="401"/>
    </location>
</feature>
<evidence type="ECO:0000256" key="3">
    <source>
        <dbReference type="SAM" id="MobiDB-lite"/>
    </source>
</evidence>